<organism evidence="9 10">
    <name type="scientific">Zingiber officinale</name>
    <name type="common">Ginger</name>
    <name type="synonym">Amomum zingiber</name>
    <dbReference type="NCBI Taxonomy" id="94328"/>
    <lineage>
        <taxon>Eukaryota</taxon>
        <taxon>Viridiplantae</taxon>
        <taxon>Streptophyta</taxon>
        <taxon>Embryophyta</taxon>
        <taxon>Tracheophyta</taxon>
        <taxon>Spermatophyta</taxon>
        <taxon>Magnoliopsida</taxon>
        <taxon>Liliopsida</taxon>
        <taxon>Zingiberales</taxon>
        <taxon>Zingiberaceae</taxon>
        <taxon>Zingiber</taxon>
    </lineage>
</organism>
<dbReference type="Gene3D" id="2.170.150.80">
    <property type="entry name" value="NAC domain"/>
    <property type="match status" value="1"/>
</dbReference>
<feature type="transmembrane region" description="Helical" evidence="7">
    <location>
        <begin position="12"/>
        <end position="31"/>
    </location>
</feature>
<dbReference type="PROSITE" id="PS51005">
    <property type="entry name" value="NAC"/>
    <property type="match status" value="1"/>
</dbReference>
<dbReference type="GO" id="GO:0003677">
    <property type="term" value="F:DNA binding"/>
    <property type="evidence" value="ECO:0007669"/>
    <property type="project" value="UniProtKB-KW"/>
</dbReference>
<protein>
    <recommendedName>
        <fullName evidence="8">NAC domain-containing protein</fullName>
    </recommendedName>
</protein>
<keyword evidence="10" id="KW-1185">Reference proteome</keyword>
<keyword evidence="7" id="KW-1133">Transmembrane helix</keyword>
<keyword evidence="7" id="KW-0812">Transmembrane</keyword>
<keyword evidence="7" id="KW-0472">Membrane</keyword>
<dbReference type="Pfam" id="PF02365">
    <property type="entry name" value="NAM"/>
    <property type="match status" value="1"/>
</dbReference>
<dbReference type="EMBL" id="JACMSC010000007">
    <property type="protein sequence ID" value="KAG6513553.1"/>
    <property type="molecule type" value="Genomic_DNA"/>
</dbReference>
<evidence type="ECO:0000256" key="3">
    <source>
        <dbReference type="ARBA" id="ARBA00023125"/>
    </source>
</evidence>
<comment type="caution">
    <text evidence="9">The sequence shown here is derived from an EMBL/GenBank/DDBJ whole genome shotgun (WGS) entry which is preliminary data.</text>
</comment>
<evidence type="ECO:0000313" key="9">
    <source>
        <dbReference type="EMBL" id="KAG6513553.1"/>
    </source>
</evidence>
<reference evidence="9 10" key="1">
    <citation type="submission" date="2020-08" db="EMBL/GenBank/DDBJ databases">
        <title>Plant Genome Project.</title>
        <authorList>
            <person name="Zhang R.-G."/>
        </authorList>
    </citation>
    <scope>NUCLEOTIDE SEQUENCE [LARGE SCALE GENOMIC DNA]</scope>
    <source>
        <tissue evidence="9">Rhizome</tissue>
    </source>
</reference>
<evidence type="ECO:0000313" key="10">
    <source>
        <dbReference type="Proteomes" id="UP000734854"/>
    </source>
</evidence>
<keyword evidence="5" id="KW-0539">Nucleus</keyword>
<sequence>MKSITSAPAASLRPLQFIYFLFLILLLISRLDLATSRIPSPSPSPSPEPSPAPSPEYILTPSPAPPAFAPPYPLPTTVDAEMSNEVSEMAKEKAEDASISTTRIAVVVMGAAILSWMGAVVYRKRRSNGRRSRRSPTKNFISSSFLSVSMPFSVKTEQNPTAPDMSSNPAAMLLPPGFRFHPTDEELILHYLANRAAAQPCPAPIIAEVDIYKFDPWDLPAKAWFGDKEWYFFSPRDRKYPNGLRPNRAAGKGYWKATGTDKPIASSKGNGNIGVKKVLVFYTGKPPKGTKTDWIMHEYLLSQAHKKMNNNCKAMKLRDSSTSRLDNWVLCRIHKRSSSHEAEKETSTSADDVGVSITASPPRTTTLLRDSILNLPKSYSLSELLSAVDCPEISQLLEHPYDALGLWNNSFSQDLSNSCFQIETLSPVSVSEINNSNSLKRPFTTNYCFQDGPKIFPAEKKARTETNLNLTNHQSFFNQHVVVSGSHLG</sequence>
<dbReference type="FunFam" id="2.170.150.80:FF:000008">
    <property type="entry name" value="NAC domain-containing protein 72-like"/>
    <property type="match status" value="1"/>
</dbReference>
<dbReference type="PANTHER" id="PTHR31719:SF106">
    <property type="entry name" value="NAC TRANSCRIPTION FACTOR ONAC010"/>
    <property type="match status" value="1"/>
</dbReference>
<dbReference type="PANTHER" id="PTHR31719">
    <property type="entry name" value="NAC TRANSCRIPTION FACTOR 56"/>
    <property type="match status" value="1"/>
</dbReference>
<feature type="domain" description="NAC" evidence="8">
    <location>
        <begin position="174"/>
        <end position="336"/>
    </location>
</feature>
<evidence type="ECO:0000256" key="5">
    <source>
        <dbReference type="ARBA" id="ARBA00023242"/>
    </source>
</evidence>
<dbReference type="InterPro" id="IPR003441">
    <property type="entry name" value="NAC-dom"/>
</dbReference>
<gene>
    <name evidence="9" type="ORF">ZIOFF_023885</name>
</gene>
<feature type="region of interest" description="Disordered" evidence="6">
    <location>
        <begin position="38"/>
        <end position="60"/>
    </location>
</feature>
<evidence type="ECO:0000259" key="8">
    <source>
        <dbReference type="PROSITE" id="PS51005"/>
    </source>
</evidence>
<keyword evidence="4" id="KW-0804">Transcription</keyword>
<feature type="transmembrane region" description="Helical" evidence="7">
    <location>
        <begin position="104"/>
        <end position="122"/>
    </location>
</feature>
<evidence type="ECO:0000256" key="4">
    <source>
        <dbReference type="ARBA" id="ARBA00023163"/>
    </source>
</evidence>
<dbReference type="SUPFAM" id="SSF101941">
    <property type="entry name" value="NAC domain"/>
    <property type="match status" value="1"/>
</dbReference>
<dbReference type="GO" id="GO:0006355">
    <property type="term" value="P:regulation of DNA-templated transcription"/>
    <property type="evidence" value="ECO:0007669"/>
    <property type="project" value="InterPro"/>
</dbReference>
<evidence type="ECO:0000256" key="7">
    <source>
        <dbReference type="SAM" id="Phobius"/>
    </source>
</evidence>
<dbReference type="InterPro" id="IPR036093">
    <property type="entry name" value="NAC_dom_sf"/>
</dbReference>
<dbReference type="AlphaFoldDB" id="A0A8J5GXF5"/>
<dbReference type="Proteomes" id="UP000734854">
    <property type="component" value="Unassembled WGS sequence"/>
</dbReference>
<evidence type="ECO:0000256" key="6">
    <source>
        <dbReference type="SAM" id="MobiDB-lite"/>
    </source>
</evidence>
<dbReference type="GO" id="GO:0005634">
    <property type="term" value="C:nucleus"/>
    <property type="evidence" value="ECO:0007669"/>
    <property type="project" value="UniProtKB-SubCell"/>
</dbReference>
<keyword evidence="3" id="KW-0238">DNA-binding</keyword>
<name>A0A8J5GXF5_ZINOF</name>
<keyword evidence="2" id="KW-0805">Transcription regulation</keyword>
<accession>A0A8J5GXF5</accession>
<comment type="subcellular location">
    <subcellularLocation>
        <location evidence="1">Nucleus</location>
    </subcellularLocation>
</comment>
<proteinExistence type="predicted"/>
<evidence type="ECO:0000256" key="1">
    <source>
        <dbReference type="ARBA" id="ARBA00004123"/>
    </source>
</evidence>
<feature type="compositionally biased region" description="Pro residues" evidence="6">
    <location>
        <begin position="40"/>
        <end position="54"/>
    </location>
</feature>
<evidence type="ECO:0000256" key="2">
    <source>
        <dbReference type="ARBA" id="ARBA00023015"/>
    </source>
</evidence>